<dbReference type="SUPFAM" id="SSF55729">
    <property type="entry name" value="Acyl-CoA N-acyltransferases (Nat)"/>
    <property type="match status" value="1"/>
</dbReference>
<dbReference type="PANTHER" id="PTHR43792:SF1">
    <property type="entry name" value="N-ACETYLTRANSFERASE DOMAIN-CONTAINING PROTEIN"/>
    <property type="match status" value="1"/>
</dbReference>
<proteinExistence type="predicted"/>
<feature type="domain" description="N-acetyltransferase" evidence="1">
    <location>
        <begin position="12"/>
        <end position="173"/>
    </location>
</feature>
<dbReference type="CDD" id="cd04301">
    <property type="entry name" value="NAT_SF"/>
    <property type="match status" value="1"/>
</dbReference>
<dbReference type="InterPro" id="IPR000182">
    <property type="entry name" value="GNAT_dom"/>
</dbReference>
<protein>
    <recommendedName>
        <fullName evidence="1">N-acetyltransferase domain-containing protein</fullName>
    </recommendedName>
</protein>
<dbReference type="InterPro" id="IPR051531">
    <property type="entry name" value="N-acetyltransferase"/>
</dbReference>
<reference evidence="2 3" key="1">
    <citation type="submission" date="2018-02" db="EMBL/GenBank/DDBJ databases">
        <title>Complete genome sequencing of Faecalibacterium prausnitzii strains isolated from the human gut.</title>
        <authorList>
            <person name="Fitzgerald B.C."/>
            <person name="Shkoporov A.N."/>
            <person name="Ross P.R."/>
            <person name="Hill C."/>
        </authorList>
    </citation>
    <scope>NUCLEOTIDE SEQUENCE [LARGE SCALE GENOMIC DNA]</scope>
    <source>
        <strain evidence="2 3">APC922/41-1</strain>
    </source>
</reference>
<organism evidence="2 3">
    <name type="scientific">Faecalibacterium hattorii</name>
    <dbReference type="NCBI Taxonomy" id="2935520"/>
    <lineage>
        <taxon>Bacteria</taxon>
        <taxon>Bacillati</taxon>
        <taxon>Bacillota</taxon>
        <taxon>Clostridia</taxon>
        <taxon>Eubacteriales</taxon>
        <taxon>Oscillospiraceae</taxon>
        <taxon>Faecalibacterium</taxon>
    </lineage>
</organism>
<evidence type="ECO:0000313" key="3">
    <source>
        <dbReference type="Proteomes" id="UP000250429"/>
    </source>
</evidence>
<keyword evidence="3" id="KW-1185">Reference proteome</keyword>
<comment type="caution">
    <text evidence="2">The sequence shown here is derived from an EMBL/GenBank/DDBJ whole genome shotgun (WGS) entry which is preliminary data.</text>
</comment>
<accession>A0A329U5K3</accession>
<gene>
    <name evidence="2" type="ORF">C4N23_12880</name>
</gene>
<dbReference type="GO" id="GO:0016747">
    <property type="term" value="F:acyltransferase activity, transferring groups other than amino-acyl groups"/>
    <property type="evidence" value="ECO:0007669"/>
    <property type="project" value="InterPro"/>
</dbReference>
<dbReference type="PROSITE" id="PS51186">
    <property type="entry name" value="GNAT"/>
    <property type="match status" value="1"/>
</dbReference>
<dbReference type="Pfam" id="PF13302">
    <property type="entry name" value="Acetyltransf_3"/>
    <property type="match status" value="1"/>
</dbReference>
<dbReference type="AlphaFoldDB" id="A0A329U5K3"/>
<dbReference type="RefSeq" id="WP_112146492.1">
    <property type="nucleotide sequence ID" value="NZ_PRLC01000023.1"/>
</dbReference>
<dbReference type="PANTHER" id="PTHR43792">
    <property type="entry name" value="GNAT FAMILY, PUTATIVE (AFU_ORTHOLOGUE AFUA_3G00765)-RELATED-RELATED"/>
    <property type="match status" value="1"/>
</dbReference>
<dbReference type="InterPro" id="IPR016181">
    <property type="entry name" value="Acyl_CoA_acyltransferase"/>
</dbReference>
<name>A0A329U5K3_9FIRM</name>
<sequence length="176" mass="20954">MRIKSNLVGTNIYIRNYELTDKLFCTNMWFDKVNGKYLSDPTEEFVDDNYCQAVDDMYNSPNGYYFIITRICDNSRIGSFCAFPDETEQIIDIGYCIHQLYWRQGYATECLKMIIEWAQTQNFTTITAEVAKDNIASCKLLEKFNFKIKKESSYKKYHMNIEFKSYIFEYHITKPH</sequence>
<evidence type="ECO:0000313" key="2">
    <source>
        <dbReference type="EMBL" id="RAW56208.1"/>
    </source>
</evidence>
<dbReference type="EMBL" id="PRLC01000023">
    <property type="protein sequence ID" value="RAW56208.1"/>
    <property type="molecule type" value="Genomic_DNA"/>
</dbReference>
<dbReference type="Gene3D" id="3.40.630.30">
    <property type="match status" value="1"/>
</dbReference>
<evidence type="ECO:0000259" key="1">
    <source>
        <dbReference type="PROSITE" id="PS51186"/>
    </source>
</evidence>
<dbReference type="Proteomes" id="UP000250429">
    <property type="component" value="Unassembled WGS sequence"/>
</dbReference>